<evidence type="ECO:0000313" key="2">
    <source>
        <dbReference type="Proteomes" id="UP001233999"/>
    </source>
</evidence>
<accession>A0AAD8EAL8</accession>
<sequence length="64" mass="7030">YLWHRLRARKGEGYEGVLQRDESSDPLAVKSLSASGNLLTDEVRTLPALLLFATKGANTQTSNL</sequence>
<gene>
    <name evidence="1" type="ORF">L9F63_022862</name>
</gene>
<reference evidence="1" key="1">
    <citation type="journal article" date="2023" name="IScience">
        <title>Live-bearing cockroach genome reveals convergent evolutionary mechanisms linked to viviparity in insects and beyond.</title>
        <authorList>
            <person name="Fouks B."/>
            <person name="Harrison M.C."/>
            <person name="Mikhailova A.A."/>
            <person name="Marchal E."/>
            <person name="English S."/>
            <person name="Carruthers M."/>
            <person name="Jennings E.C."/>
            <person name="Chiamaka E.L."/>
            <person name="Frigard R.A."/>
            <person name="Pippel M."/>
            <person name="Attardo G.M."/>
            <person name="Benoit J.B."/>
            <person name="Bornberg-Bauer E."/>
            <person name="Tobe S.S."/>
        </authorList>
    </citation>
    <scope>NUCLEOTIDE SEQUENCE</scope>
    <source>
        <strain evidence="1">Stay&amp;Tobe</strain>
    </source>
</reference>
<proteinExistence type="predicted"/>
<reference evidence="1" key="2">
    <citation type="submission" date="2023-05" db="EMBL/GenBank/DDBJ databases">
        <authorList>
            <person name="Fouks B."/>
        </authorList>
    </citation>
    <scope>NUCLEOTIDE SEQUENCE</scope>
    <source>
        <strain evidence="1">Stay&amp;Tobe</strain>
        <tissue evidence="1">Testes</tissue>
    </source>
</reference>
<comment type="caution">
    <text evidence="1">The sequence shown here is derived from an EMBL/GenBank/DDBJ whole genome shotgun (WGS) entry which is preliminary data.</text>
</comment>
<evidence type="ECO:0000313" key="1">
    <source>
        <dbReference type="EMBL" id="KAJ9582792.1"/>
    </source>
</evidence>
<feature type="non-terminal residue" evidence="1">
    <location>
        <position position="1"/>
    </location>
</feature>
<dbReference type="EMBL" id="JASPKZ010007740">
    <property type="protein sequence ID" value="KAJ9582792.1"/>
    <property type="molecule type" value="Genomic_DNA"/>
</dbReference>
<protein>
    <submittedName>
        <fullName evidence="1">Uncharacterized protein</fullName>
    </submittedName>
</protein>
<keyword evidence="2" id="KW-1185">Reference proteome</keyword>
<dbReference type="Proteomes" id="UP001233999">
    <property type="component" value="Unassembled WGS sequence"/>
</dbReference>
<dbReference type="AlphaFoldDB" id="A0AAD8EAL8"/>
<organism evidence="1 2">
    <name type="scientific">Diploptera punctata</name>
    <name type="common">Pacific beetle cockroach</name>
    <dbReference type="NCBI Taxonomy" id="6984"/>
    <lineage>
        <taxon>Eukaryota</taxon>
        <taxon>Metazoa</taxon>
        <taxon>Ecdysozoa</taxon>
        <taxon>Arthropoda</taxon>
        <taxon>Hexapoda</taxon>
        <taxon>Insecta</taxon>
        <taxon>Pterygota</taxon>
        <taxon>Neoptera</taxon>
        <taxon>Polyneoptera</taxon>
        <taxon>Dictyoptera</taxon>
        <taxon>Blattodea</taxon>
        <taxon>Blaberoidea</taxon>
        <taxon>Blaberidae</taxon>
        <taxon>Diplopterinae</taxon>
        <taxon>Diploptera</taxon>
    </lineage>
</organism>
<name>A0AAD8EAL8_DIPPU</name>